<evidence type="ECO:0000256" key="2">
    <source>
        <dbReference type="ARBA" id="ARBA00023180"/>
    </source>
</evidence>
<reference evidence="4 5" key="1">
    <citation type="submission" date="2019-11" db="EMBL/GenBank/DDBJ databases">
        <title>Isolation of a new High Light Tolerant Cyanobacteria.</title>
        <authorList>
            <person name="Dobson Z."/>
            <person name="Vaughn N."/>
            <person name="Vaughn M."/>
            <person name="Fromme P."/>
            <person name="Mazor Y."/>
        </authorList>
    </citation>
    <scope>NUCLEOTIDE SEQUENCE [LARGE SCALE GENOMIC DNA]</scope>
    <source>
        <strain evidence="4 5">0216</strain>
    </source>
</reference>
<dbReference type="SUPFAM" id="SSF52540">
    <property type="entry name" value="P-loop containing nucleoside triphosphate hydrolases"/>
    <property type="match status" value="1"/>
</dbReference>
<dbReference type="PANTHER" id="PTHR10605:SF56">
    <property type="entry name" value="BIFUNCTIONAL HEPARAN SULFATE N-DEACETYLASE_N-SULFOTRANSFERASE"/>
    <property type="match status" value="1"/>
</dbReference>
<organism evidence="4 5">
    <name type="scientific">Cyanobacterium aponinum 0216</name>
    <dbReference type="NCBI Taxonomy" id="2676140"/>
    <lineage>
        <taxon>Bacteria</taxon>
        <taxon>Bacillati</taxon>
        <taxon>Cyanobacteriota</taxon>
        <taxon>Cyanophyceae</taxon>
        <taxon>Oscillatoriophycideae</taxon>
        <taxon>Chroococcales</taxon>
        <taxon>Geminocystaceae</taxon>
        <taxon>Cyanobacterium</taxon>
    </lineage>
</organism>
<accession>A0A844GVH9</accession>
<dbReference type="Pfam" id="PF00685">
    <property type="entry name" value="Sulfotransfer_1"/>
    <property type="match status" value="1"/>
</dbReference>
<evidence type="ECO:0000313" key="4">
    <source>
        <dbReference type="EMBL" id="MTF38878.1"/>
    </source>
</evidence>
<dbReference type="InterPro" id="IPR000863">
    <property type="entry name" value="Sulfotransferase_dom"/>
</dbReference>
<dbReference type="PANTHER" id="PTHR10605">
    <property type="entry name" value="HEPARAN SULFATE SULFOTRANSFERASE"/>
    <property type="match status" value="1"/>
</dbReference>
<evidence type="ECO:0000259" key="3">
    <source>
        <dbReference type="Pfam" id="PF00685"/>
    </source>
</evidence>
<protein>
    <recommendedName>
        <fullName evidence="3">Sulfotransferase domain-containing protein</fullName>
    </recommendedName>
</protein>
<keyword evidence="2" id="KW-0325">Glycoprotein</keyword>
<evidence type="ECO:0000313" key="5">
    <source>
        <dbReference type="Proteomes" id="UP000437131"/>
    </source>
</evidence>
<dbReference type="Proteomes" id="UP000437131">
    <property type="component" value="Unassembled WGS sequence"/>
</dbReference>
<dbReference type="EMBL" id="WMIA01000008">
    <property type="protein sequence ID" value="MTF38878.1"/>
    <property type="molecule type" value="Genomic_DNA"/>
</dbReference>
<dbReference type="Gene3D" id="3.40.50.300">
    <property type="entry name" value="P-loop containing nucleotide triphosphate hydrolases"/>
    <property type="match status" value="1"/>
</dbReference>
<feature type="domain" description="Sulfotransferase" evidence="3">
    <location>
        <begin position="10"/>
        <end position="218"/>
    </location>
</feature>
<keyword evidence="1" id="KW-0808">Transferase</keyword>
<evidence type="ECO:0000256" key="1">
    <source>
        <dbReference type="ARBA" id="ARBA00022679"/>
    </source>
</evidence>
<dbReference type="AlphaFoldDB" id="A0A844GVH9"/>
<comment type="caution">
    <text evidence="4">The sequence shown here is derived from an EMBL/GenBank/DDBJ whole genome shotgun (WGS) entry which is preliminary data.</text>
</comment>
<dbReference type="GO" id="GO:0008146">
    <property type="term" value="F:sulfotransferase activity"/>
    <property type="evidence" value="ECO:0007669"/>
    <property type="project" value="InterPro"/>
</dbReference>
<gene>
    <name evidence="4" type="ORF">GGC33_08045</name>
</gene>
<proteinExistence type="predicted"/>
<dbReference type="InterPro" id="IPR037359">
    <property type="entry name" value="NST/OST"/>
</dbReference>
<name>A0A844GVH9_9CHRO</name>
<dbReference type="InterPro" id="IPR027417">
    <property type="entry name" value="P-loop_NTPase"/>
</dbReference>
<sequence>MVHTNKKILPNFIIAGAPKCGTSSVFSWLSDHPEVCGSQPKETFYLIDREHPTYKLGQSYNGENLEGYDNYFQHCNSSAKIFFEATTHYIYQNITIEILSKLNSQPQILFILRKPEDRVYSYFQYYLNNKAKLKVDLTFTEYVHLIKNESLETFTQNYCTDKSSGYILYHNINHSCYVNYLEKWKSALPDRIHILLFEDMLKDRRNFMKQISNICDIDSNFFDNYTFPHKNATYGIKNRQIHRWSYAIADFFKDSPFKEQIKRLYLKLQSRKIEQKNANDLDTIKELAQYFISFNHKLSTMFDLDLSIWQKNRLSI</sequence>